<gene>
    <name evidence="2" type="ORF">HPB51_024640</name>
</gene>
<protein>
    <recommendedName>
        <fullName evidence="4">Peptidase M13 N-terminal domain-containing protein</fullName>
    </recommendedName>
</protein>
<dbReference type="InterPro" id="IPR024079">
    <property type="entry name" value="MetalloPept_cat_dom_sf"/>
</dbReference>
<evidence type="ECO:0000313" key="2">
    <source>
        <dbReference type="EMBL" id="KAH8036304.1"/>
    </source>
</evidence>
<dbReference type="EMBL" id="JABSTU010000003">
    <property type="protein sequence ID" value="KAH8036304.1"/>
    <property type="molecule type" value="Genomic_DNA"/>
</dbReference>
<organism evidence="2 3">
    <name type="scientific">Rhipicephalus microplus</name>
    <name type="common">Cattle tick</name>
    <name type="synonym">Boophilus microplus</name>
    <dbReference type="NCBI Taxonomy" id="6941"/>
    <lineage>
        <taxon>Eukaryota</taxon>
        <taxon>Metazoa</taxon>
        <taxon>Ecdysozoa</taxon>
        <taxon>Arthropoda</taxon>
        <taxon>Chelicerata</taxon>
        <taxon>Arachnida</taxon>
        <taxon>Acari</taxon>
        <taxon>Parasitiformes</taxon>
        <taxon>Ixodida</taxon>
        <taxon>Ixodoidea</taxon>
        <taxon>Ixodidae</taxon>
        <taxon>Rhipicephalinae</taxon>
        <taxon>Rhipicephalus</taxon>
        <taxon>Boophilus</taxon>
    </lineage>
</organism>
<sequence length="627" mass="70719">MHLIGVYYRAGYVITWPARRGVEQEPRHYSGVSPERGALDDVHAESSPKDHAKRHVARPFCRVSHDFRARSIVSTSFRYCDSAGSDALQNQLATWIDASVDPCDDFYAHTCGRWVANHSVKSAAVIGDDTVSSQARVSPRLLRLREMETRLLAELKRGTDDGSLRWPARLWEACRSPEAEPNSKEVGKSYKAGAFICFSIFNKILAEHGLLGFPFNSHSDASASEIKGSDLSTVAAKVLALSAIPAIVDVRVVKWPVTKNSKNPSTDGFVSRSGGRAHWLARIEPPEPLFLDFARMSQANDEWYLTAVDAVAGHRDQHGLFRVEQALVELAARRRGVHDYALTSVGSLAHGAGWNWTQFLTVVFRGTFSVATFGRRTPVLIKGAAFERQLAALITQLGSAHLRNYLAFRMYVRYAPFLERRTGRFGRLAQLSAARQPGWQDGDPAVDATDLRCLRLVTRAVPELMAFVYWNGVRLGNRKRKGKQGRKRRERLRRHFRDMTRRLVDWIVSASAREVALFNGTSRKLSRRFLRATGSLRRQLFLPDWLDKPRMRMRFAELVFADAEESPLATWRALLAARKRNDLLKIADRGFETFWEGPALRDTPWLDVDEEYLAVPPGAVDTTYVTL</sequence>
<dbReference type="InterPro" id="IPR042089">
    <property type="entry name" value="Peptidase_M13_dom_2"/>
</dbReference>
<dbReference type="Gene3D" id="3.40.390.10">
    <property type="entry name" value="Collagenase (Catalytic Domain)"/>
    <property type="match status" value="1"/>
</dbReference>
<dbReference type="InterPro" id="IPR000718">
    <property type="entry name" value="Peptidase_M13"/>
</dbReference>
<name>A0A9J6EQI6_RHIMP</name>
<dbReference type="GO" id="GO:0016485">
    <property type="term" value="P:protein processing"/>
    <property type="evidence" value="ECO:0007669"/>
    <property type="project" value="TreeGrafter"/>
</dbReference>
<dbReference type="Proteomes" id="UP000821866">
    <property type="component" value="Chromosome 11"/>
</dbReference>
<proteinExistence type="predicted"/>
<dbReference type="GO" id="GO:0004222">
    <property type="term" value="F:metalloendopeptidase activity"/>
    <property type="evidence" value="ECO:0007669"/>
    <property type="project" value="InterPro"/>
</dbReference>
<comment type="caution">
    <text evidence="2">The sequence shown here is derived from an EMBL/GenBank/DDBJ whole genome shotgun (WGS) entry which is preliminary data.</text>
</comment>
<keyword evidence="3" id="KW-1185">Reference proteome</keyword>
<accession>A0A9J6EQI6</accession>
<dbReference type="SUPFAM" id="SSF55486">
    <property type="entry name" value="Metalloproteases ('zincins'), catalytic domain"/>
    <property type="match status" value="1"/>
</dbReference>
<feature type="compositionally biased region" description="Basic and acidic residues" evidence="1">
    <location>
        <begin position="37"/>
        <end position="49"/>
    </location>
</feature>
<dbReference type="PROSITE" id="PS51885">
    <property type="entry name" value="NEPRILYSIN"/>
    <property type="match status" value="1"/>
</dbReference>
<evidence type="ECO:0000313" key="3">
    <source>
        <dbReference type="Proteomes" id="UP000821866"/>
    </source>
</evidence>
<dbReference type="GO" id="GO:0005886">
    <property type="term" value="C:plasma membrane"/>
    <property type="evidence" value="ECO:0007669"/>
    <property type="project" value="TreeGrafter"/>
</dbReference>
<dbReference type="AlphaFoldDB" id="A0A9J6EQI6"/>
<dbReference type="PANTHER" id="PTHR11733">
    <property type="entry name" value="ZINC METALLOPROTEASE FAMILY M13 NEPRILYSIN-RELATED"/>
    <property type="match status" value="1"/>
</dbReference>
<dbReference type="PANTHER" id="PTHR11733:SF241">
    <property type="entry name" value="GH26575P-RELATED"/>
    <property type="match status" value="1"/>
</dbReference>
<evidence type="ECO:0008006" key="4">
    <source>
        <dbReference type="Google" id="ProtNLM"/>
    </source>
</evidence>
<reference evidence="2" key="2">
    <citation type="submission" date="2021-09" db="EMBL/GenBank/DDBJ databases">
        <authorList>
            <person name="Jia N."/>
            <person name="Wang J."/>
            <person name="Shi W."/>
            <person name="Du L."/>
            <person name="Sun Y."/>
            <person name="Zhan W."/>
            <person name="Jiang J."/>
            <person name="Wang Q."/>
            <person name="Zhang B."/>
            <person name="Ji P."/>
            <person name="Sakyi L.B."/>
            <person name="Cui X."/>
            <person name="Yuan T."/>
            <person name="Jiang B."/>
            <person name="Yang W."/>
            <person name="Lam T.T.-Y."/>
            <person name="Chang Q."/>
            <person name="Ding S."/>
            <person name="Wang X."/>
            <person name="Zhu J."/>
            <person name="Ruan X."/>
            <person name="Zhao L."/>
            <person name="Wei J."/>
            <person name="Que T."/>
            <person name="Du C."/>
            <person name="Cheng J."/>
            <person name="Dai P."/>
            <person name="Han X."/>
            <person name="Huang E."/>
            <person name="Gao Y."/>
            <person name="Liu J."/>
            <person name="Shao H."/>
            <person name="Ye R."/>
            <person name="Li L."/>
            <person name="Wei W."/>
            <person name="Wang X."/>
            <person name="Wang C."/>
            <person name="Huo Q."/>
            <person name="Li W."/>
            <person name="Guo W."/>
            <person name="Chen H."/>
            <person name="Chen S."/>
            <person name="Zhou L."/>
            <person name="Zhou L."/>
            <person name="Ni X."/>
            <person name="Tian J."/>
            <person name="Zhou Y."/>
            <person name="Sheng Y."/>
            <person name="Liu T."/>
            <person name="Pan Y."/>
            <person name="Xia L."/>
            <person name="Li J."/>
            <person name="Zhao F."/>
            <person name="Cao W."/>
        </authorList>
    </citation>
    <scope>NUCLEOTIDE SEQUENCE</scope>
    <source>
        <strain evidence="2">Rmic-2018</strain>
        <tissue evidence="2">Larvae</tissue>
    </source>
</reference>
<reference evidence="2" key="1">
    <citation type="journal article" date="2020" name="Cell">
        <title>Large-Scale Comparative Analyses of Tick Genomes Elucidate Their Genetic Diversity and Vector Capacities.</title>
        <authorList>
            <consortium name="Tick Genome and Microbiome Consortium (TIGMIC)"/>
            <person name="Jia N."/>
            <person name="Wang J."/>
            <person name="Shi W."/>
            <person name="Du L."/>
            <person name="Sun Y."/>
            <person name="Zhan W."/>
            <person name="Jiang J.F."/>
            <person name="Wang Q."/>
            <person name="Zhang B."/>
            <person name="Ji P."/>
            <person name="Bell-Sakyi L."/>
            <person name="Cui X.M."/>
            <person name="Yuan T.T."/>
            <person name="Jiang B.G."/>
            <person name="Yang W.F."/>
            <person name="Lam T.T."/>
            <person name="Chang Q.C."/>
            <person name="Ding S.J."/>
            <person name="Wang X.J."/>
            <person name="Zhu J.G."/>
            <person name="Ruan X.D."/>
            <person name="Zhao L."/>
            <person name="Wei J.T."/>
            <person name="Ye R.Z."/>
            <person name="Que T.C."/>
            <person name="Du C.H."/>
            <person name="Zhou Y.H."/>
            <person name="Cheng J.X."/>
            <person name="Dai P.F."/>
            <person name="Guo W.B."/>
            <person name="Han X.H."/>
            <person name="Huang E.J."/>
            <person name="Li L.F."/>
            <person name="Wei W."/>
            <person name="Gao Y.C."/>
            <person name="Liu J.Z."/>
            <person name="Shao H.Z."/>
            <person name="Wang X."/>
            <person name="Wang C.C."/>
            <person name="Yang T.C."/>
            <person name="Huo Q.B."/>
            <person name="Li W."/>
            <person name="Chen H.Y."/>
            <person name="Chen S.E."/>
            <person name="Zhou L.G."/>
            <person name="Ni X.B."/>
            <person name="Tian J.H."/>
            <person name="Sheng Y."/>
            <person name="Liu T."/>
            <person name="Pan Y.S."/>
            <person name="Xia L.Y."/>
            <person name="Li J."/>
            <person name="Zhao F."/>
            <person name="Cao W.C."/>
        </authorList>
    </citation>
    <scope>NUCLEOTIDE SEQUENCE</scope>
    <source>
        <strain evidence="2">Rmic-2018</strain>
    </source>
</reference>
<feature type="region of interest" description="Disordered" evidence="1">
    <location>
        <begin position="27"/>
        <end position="49"/>
    </location>
</feature>
<evidence type="ECO:0000256" key="1">
    <source>
        <dbReference type="SAM" id="MobiDB-lite"/>
    </source>
</evidence>
<dbReference type="Gene3D" id="1.10.1380.10">
    <property type="entry name" value="Neutral endopeptidase , domain2"/>
    <property type="match status" value="1"/>
</dbReference>
<dbReference type="VEuPathDB" id="VectorBase:LOC119181671"/>